<dbReference type="Proteomes" id="UP000075635">
    <property type="component" value="Unassembled WGS sequence"/>
</dbReference>
<dbReference type="EMBL" id="JEMB01000790">
    <property type="protein sequence ID" value="KYF93740.1"/>
    <property type="molecule type" value="Genomic_DNA"/>
</dbReference>
<comment type="caution">
    <text evidence="1">The sequence shown here is derived from an EMBL/GenBank/DDBJ whole genome shotgun (WGS) entry which is preliminary data.</text>
</comment>
<gene>
    <name evidence="1" type="ORF">BE17_03600</name>
</gene>
<proteinExistence type="predicted"/>
<reference evidence="1 2" key="1">
    <citation type="submission" date="2014-02" db="EMBL/GenBank/DDBJ databases">
        <title>The small core and large imbalanced accessory genome model reveals a collaborative survival strategy of Sorangium cellulosum strains in nature.</title>
        <authorList>
            <person name="Han K."/>
            <person name="Peng R."/>
            <person name="Blom J."/>
            <person name="Li Y.-Z."/>
        </authorList>
    </citation>
    <scope>NUCLEOTIDE SEQUENCE [LARGE SCALE GENOMIC DNA]</scope>
    <source>
        <strain evidence="1 2">So0011-07</strain>
    </source>
</reference>
<accession>A0A150SMV4</accession>
<dbReference type="AlphaFoldDB" id="A0A150SMV4"/>
<sequence length="169" mass="17602">MHDMNGPIVNTLARTLLPLFWVGLWSSGGGCRAHPEPEVSGKAVVTRAGEELVIDTGGDGTDVVGLDDHPIGLCVVRNAGDLSVAVDNGDDTGLSYVNIMDEGGLPHASAKIDGQLYQGACEIVVQEQQGDPYEADVAAGPCDLIRLFDGAKARLETAIFHVSDCSGAD</sequence>
<evidence type="ECO:0000313" key="1">
    <source>
        <dbReference type="EMBL" id="KYF93740.1"/>
    </source>
</evidence>
<protein>
    <submittedName>
        <fullName evidence="1">Uncharacterized protein</fullName>
    </submittedName>
</protein>
<organism evidence="1 2">
    <name type="scientific">Sorangium cellulosum</name>
    <name type="common">Polyangium cellulosum</name>
    <dbReference type="NCBI Taxonomy" id="56"/>
    <lineage>
        <taxon>Bacteria</taxon>
        <taxon>Pseudomonadati</taxon>
        <taxon>Myxococcota</taxon>
        <taxon>Polyangia</taxon>
        <taxon>Polyangiales</taxon>
        <taxon>Polyangiaceae</taxon>
        <taxon>Sorangium</taxon>
    </lineage>
</organism>
<evidence type="ECO:0000313" key="2">
    <source>
        <dbReference type="Proteomes" id="UP000075635"/>
    </source>
</evidence>
<name>A0A150SMV4_SORCE</name>